<evidence type="ECO:0000313" key="6">
    <source>
        <dbReference type="Proteomes" id="UP000199679"/>
    </source>
</evidence>
<dbReference type="InterPro" id="IPR002018">
    <property type="entry name" value="CarbesteraseB"/>
</dbReference>
<dbReference type="EMBL" id="LT629740">
    <property type="protein sequence ID" value="SDS45388.1"/>
    <property type="molecule type" value="Genomic_DNA"/>
</dbReference>
<evidence type="ECO:0000259" key="4">
    <source>
        <dbReference type="Pfam" id="PF00135"/>
    </source>
</evidence>
<dbReference type="AlphaFoldDB" id="A0A1H1SC54"/>
<reference evidence="5 6" key="1">
    <citation type="submission" date="2016-10" db="EMBL/GenBank/DDBJ databases">
        <authorList>
            <person name="de Groot N.N."/>
        </authorList>
    </citation>
    <scope>NUCLEOTIDE SEQUENCE [LARGE SCALE GENOMIC DNA]</scope>
    <source>
        <strain evidence="5 6">MP1X4</strain>
    </source>
</reference>
<dbReference type="InterPro" id="IPR050309">
    <property type="entry name" value="Type-B_Carboxylest/Lipase"/>
</dbReference>
<feature type="domain" description="Carboxylesterase type B" evidence="4">
    <location>
        <begin position="40"/>
        <end position="512"/>
    </location>
</feature>
<dbReference type="PROSITE" id="PS00122">
    <property type="entry name" value="CARBOXYLESTERASE_B_1"/>
    <property type="match status" value="1"/>
</dbReference>
<dbReference type="Pfam" id="PF00135">
    <property type="entry name" value="COesterase"/>
    <property type="match status" value="1"/>
</dbReference>
<keyword evidence="2 3" id="KW-0378">Hydrolase</keyword>
<evidence type="ECO:0000256" key="3">
    <source>
        <dbReference type="RuleBase" id="RU361235"/>
    </source>
</evidence>
<accession>A0A1H1SC54</accession>
<keyword evidence="6" id="KW-1185">Reference proteome</keyword>
<evidence type="ECO:0000313" key="5">
    <source>
        <dbReference type="EMBL" id="SDS45388.1"/>
    </source>
</evidence>
<dbReference type="EC" id="3.1.1.-" evidence="3"/>
<dbReference type="STRING" id="652787.SAMN05216490_1180"/>
<name>A0A1H1SC54_MUCMA</name>
<dbReference type="InterPro" id="IPR029058">
    <property type="entry name" value="AB_hydrolase_fold"/>
</dbReference>
<evidence type="ECO:0000256" key="1">
    <source>
        <dbReference type="ARBA" id="ARBA00005964"/>
    </source>
</evidence>
<dbReference type="Proteomes" id="UP000199679">
    <property type="component" value="Chromosome I"/>
</dbReference>
<dbReference type="InterPro" id="IPR019826">
    <property type="entry name" value="Carboxylesterase_B_AS"/>
</dbReference>
<dbReference type="PROSITE" id="PS00941">
    <property type="entry name" value="CARBOXYLESTERASE_B_2"/>
    <property type="match status" value="1"/>
</dbReference>
<dbReference type="InterPro" id="IPR019819">
    <property type="entry name" value="Carboxylesterase_B_CS"/>
</dbReference>
<dbReference type="SUPFAM" id="SSF53474">
    <property type="entry name" value="alpha/beta-Hydrolases"/>
    <property type="match status" value="1"/>
</dbReference>
<proteinExistence type="inferred from homology"/>
<protein>
    <recommendedName>
        <fullName evidence="3">Carboxylic ester hydrolase</fullName>
        <ecNumber evidence="3">3.1.1.-</ecNumber>
    </recommendedName>
</protein>
<dbReference type="PANTHER" id="PTHR11559">
    <property type="entry name" value="CARBOXYLESTERASE"/>
    <property type="match status" value="1"/>
</dbReference>
<comment type="similarity">
    <text evidence="1 3">Belongs to the type-B carboxylesterase/lipase family.</text>
</comment>
<evidence type="ECO:0000256" key="2">
    <source>
        <dbReference type="ARBA" id="ARBA00022801"/>
    </source>
</evidence>
<gene>
    <name evidence="5" type="ORF">SAMN05216490_1180</name>
</gene>
<dbReference type="Gene3D" id="3.40.50.1820">
    <property type="entry name" value="alpha/beta hydrolase"/>
    <property type="match status" value="1"/>
</dbReference>
<sequence>MNRSFEFLYKPPYLMKKIILLLLAIISGIAFSFAQTGSNVQVKITNGLLQGVVETSGIHSFKGIPYAQPPLADLRWKEPRPPKNWAGVHVADHFGPQAMQPPVFSDMMFRSNGKSEDCLYLNVWTPAKSAKEKLPVLVYFYGGGFIAGDGSEYRYDGEALAKKGIVTVTINYRLGIFGFFAHPELTKESPHHSSGNYGLMDQHAALLWVQKNIAAFGGDPDKVTIGGESAGSMSVSAQVASPLSKGLFRGAIGESGAVLGNLSPVPLTDIEQTGVKFAQKAGATTLDDLRKIPADKLMQLAMGIKFSTAVDGYFLPKMPQAIFDAGKQMHVPLLAGWNSAEVEYHSVLGNDSLTVTNYKKALQKLYNDKADDVFNAYPAATDADVAQAATDLASDRFIVFATWKFTDIQSKIGDKPVYRYLFSKKRPPMVNGQGNGNSLGASHASEIEYALGNLSTNKVYAWTPDDYKVSETMQTYFANFIKTGNPNGNGLPQWDKLDSANPKTMVIDVNSQLTPVTNTARYILLESFYNK</sequence>
<organism evidence="5 6">
    <name type="scientific">Mucilaginibacter mallensis</name>
    <dbReference type="NCBI Taxonomy" id="652787"/>
    <lineage>
        <taxon>Bacteria</taxon>
        <taxon>Pseudomonadati</taxon>
        <taxon>Bacteroidota</taxon>
        <taxon>Sphingobacteriia</taxon>
        <taxon>Sphingobacteriales</taxon>
        <taxon>Sphingobacteriaceae</taxon>
        <taxon>Mucilaginibacter</taxon>
    </lineage>
</organism>
<dbReference type="GO" id="GO:0016787">
    <property type="term" value="F:hydrolase activity"/>
    <property type="evidence" value="ECO:0007669"/>
    <property type="project" value="UniProtKB-KW"/>
</dbReference>